<organism evidence="1 2">
    <name type="scientific">Asbolus verrucosus</name>
    <name type="common">Desert ironclad beetle</name>
    <dbReference type="NCBI Taxonomy" id="1661398"/>
    <lineage>
        <taxon>Eukaryota</taxon>
        <taxon>Metazoa</taxon>
        <taxon>Ecdysozoa</taxon>
        <taxon>Arthropoda</taxon>
        <taxon>Hexapoda</taxon>
        <taxon>Insecta</taxon>
        <taxon>Pterygota</taxon>
        <taxon>Neoptera</taxon>
        <taxon>Endopterygota</taxon>
        <taxon>Coleoptera</taxon>
        <taxon>Polyphaga</taxon>
        <taxon>Cucujiformia</taxon>
        <taxon>Tenebrionidae</taxon>
        <taxon>Pimeliinae</taxon>
        <taxon>Asbolus</taxon>
    </lineage>
</organism>
<accession>A0A482V8B9</accession>
<dbReference type="GO" id="GO:0005886">
    <property type="term" value="C:plasma membrane"/>
    <property type="evidence" value="ECO:0007669"/>
    <property type="project" value="TreeGrafter"/>
</dbReference>
<evidence type="ECO:0000313" key="1">
    <source>
        <dbReference type="EMBL" id="RZB39376.1"/>
    </source>
</evidence>
<dbReference type="STRING" id="1661398.A0A482V8B9"/>
<proteinExistence type="predicted"/>
<comment type="caution">
    <text evidence="1">The sequence shown here is derived from an EMBL/GenBank/DDBJ whole genome shotgun (WGS) entry which is preliminary data.</text>
</comment>
<name>A0A482V8B9_ASBVE</name>
<gene>
    <name evidence="1" type="ORF">BDFB_012673</name>
</gene>
<keyword evidence="2" id="KW-1185">Reference proteome</keyword>
<reference evidence="1 2" key="1">
    <citation type="submission" date="2017-03" db="EMBL/GenBank/DDBJ databases">
        <title>Genome of the blue death feigning beetle - Asbolus verrucosus.</title>
        <authorList>
            <person name="Rider S.D."/>
        </authorList>
    </citation>
    <scope>NUCLEOTIDE SEQUENCE [LARGE SCALE GENOMIC DNA]</scope>
    <source>
        <strain evidence="1">Butters</strain>
        <tissue evidence="1">Head and leg muscle</tissue>
    </source>
</reference>
<dbReference type="Proteomes" id="UP000292052">
    <property type="component" value="Unassembled WGS sequence"/>
</dbReference>
<dbReference type="PANTHER" id="PTHR12444:SF9">
    <property type="entry name" value="AGAP013133-PA"/>
    <property type="match status" value="1"/>
</dbReference>
<dbReference type="InterPro" id="IPR051851">
    <property type="entry name" value="EFR3_Homologs"/>
</dbReference>
<dbReference type="AlphaFoldDB" id="A0A482V8B9"/>
<dbReference type="OrthoDB" id="7765283at2759"/>
<dbReference type="PANTHER" id="PTHR12444">
    <property type="entry name" value="PROTEIN EFR3 HOMOLOG CMP44E"/>
    <property type="match status" value="1"/>
</dbReference>
<evidence type="ECO:0000313" key="2">
    <source>
        <dbReference type="Proteomes" id="UP000292052"/>
    </source>
</evidence>
<dbReference type="EMBL" id="QDEB01128698">
    <property type="protein sequence ID" value="RZB39376.1"/>
    <property type="molecule type" value="Genomic_DNA"/>
</dbReference>
<sequence>MIEKHIRKVFAQESATPRPVGGKREPVEGTRNICDCRRFFKKNRKELKATQIEILKNELTECCLTHIQDSYRVHLNRLRGLEILDQLITLSTIDKIYSELAVHMIWACLSCVHHFLLRIKSETGLIQWLRRQKVTSSNVNRTSDVLNFRRQARRSIKIYDKLLLFLTPSYYTTALNAIITFYEEANIWDIEYFCSNLLQRLLIRSEEKNRIESIHEILSLVENSTLTNSIVSRQILQVLFAVEESLNWSVMNDKLADRFLEIYYRSLTPENLHDYNYESLEEGLETCIRAMSMHFTEKQLMFMIKWMLKVTEMEKISEDNLLNFGSLLEHITVLYISKAYKRPLLEQVFPQIVKLIGSNNLVYSLLGNRVLHDLIDRCNNKLKFNTPRLFFRNSHYNIVLNHYNTSDKLLFQRYRELLHKTFVAAVIKHGIHKIHLENIYVSIVLFLVEIPCGYTAAAAVCLAMSIQTAALESKHIELTHAHRLHATVVSIMSLVCYIHKADVFYDYVNTIIQRRANYAPHLNPPLKMHYKYAQHHILWNKPELFFEDWEARYGLWKCFKEKHKDMIVAHV</sequence>
<dbReference type="GO" id="GO:0072659">
    <property type="term" value="P:protein localization to plasma membrane"/>
    <property type="evidence" value="ECO:0007669"/>
    <property type="project" value="TreeGrafter"/>
</dbReference>
<feature type="non-terminal residue" evidence="1">
    <location>
        <position position="571"/>
    </location>
</feature>
<protein>
    <submittedName>
        <fullName evidence="1">Uncharacterized protein</fullName>
    </submittedName>
</protein>